<reference evidence="1" key="1">
    <citation type="submission" date="2022-10" db="EMBL/GenBank/DDBJ databases">
        <authorList>
            <person name="Hyden B.L."/>
            <person name="Feng K."/>
            <person name="Yates T."/>
            <person name="Jawdy S."/>
            <person name="Smart L.B."/>
            <person name="Muchero W."/>
        </authorList>
    </citation>
    <scope>NUCLEOTIDE SEQUENCE</scope>
    <source>
        <tissue evidence="1">Shoot tip</tissue>
    </source>
</reference>
<gene>
    <name evidence="1" type="ORF">OIU77_004718</name>
</gene>
<accession>A0ABQ9AXC4</accession>
<keyword evidence="2" id="KW-1185">Reference proteome</keyword>
<comment type="caution">
    <text evidence="1">The sequence shown here is derived from an EMBL/GenBank/DDBJ whole genome shotgun (WGS) entry which is preliminary data.</text>
</comment>
<proteinExistence type="predicted"/>
<reference evidence="1" key="2">
    <citation type="journal article" date="2023" name="Int. J. Mol. Sci.">
        <title>De Novo Assembly and Annotation of 11 Diverse Shrub Willow (Salix) Genomes Reveals Novel Gene Organization in Sex-Linked Regions.</title>
        <authorList>
            <person name="Hyden B."/>
            <person name="Feng K."/>
            <person name="Yates T.B."/>
            <person name="Jawdy S."/>
            <person name="Cereghino C."/>
            <person name="Smart L.B."/>
            <person name="Muchero W."/>
        </authorList>
    </citation>
    <scope>NUCLEOTIDE SEQUENCE</scope>
    <source>
        <tissue evidence="1">Shoot tip</tissue>
    </source>
</reference>
<name>A0ABQ9AXC4_9ROSI</name>
<evidence type="ECO:0000313" key="2">
    <source>
        <dbReference type="Proteomes" id="UP001141253"/>
    </source>
</evidence>
<evidence type="ECO:0000313" key="1">
    <source>
        <dbReference type="EMBL" id="KAJ6360755.1"/>
    </source>
</evidence>
<dbReference type="EMBL" id="JAPFFI010000015">
    <property type="protein sequence ID" value="KAJ6360755.1"/>
    <property type="molecule type" value="Genomic_DNA"/>
</dbReference>
<sequence length="86" mass="9888">MLKGKQATVSNHTTKFYGVLYKFMTTHISHMEIQETSSNKRLRFALVGQSVALRASLYTKGRQIPNQSGVREITNLRKAIYPKFLR</sequence>
<organism evidence="1 2">
    <name type="scientific">Salix suchowensis</name>
    <dbReference type="NCBI Taxonomy" id="1278906"/>
    <lineage>
        <taxon>Eukaryota</taxon>
        <taxon>Viridiplantae</taxon>
        <taxon>Streptophyta</taxon>
        <taxon>Embryophyta</taxon>
        <taxon>Tracheophyta</taxon>
        <taxon>Spermatophyta</taxon>
        <taxon>Magnoliopsida</taxon>
        <taxon>eudicotyledons</taxon>
        <taxon>Gunneridae</taxon>
        <taxon>Pentapetalae</taxon>
        <taxon>rosids</taxon>
        <taxon>fabids</taxon>
        <taxon>Malpighiales</taxon>
        <taxon>Salicaceae</taxon>
        <taxon>Saliceae</taxon>
        <taxon>Salix</taxon>
    </lineage>
</organism>
<protein>
    <submittedName>
        <fullName evidence="1">Uncharacterized protein</fullName>
    </submittedName>
</protein>
<feature type="non-terminal residue" evidence="1">
    <location>
        <position position="86"/>
    </location>
</feature>
<dbReference type="Proteomes" id="UP001141253">
    <property type="component" value="Chromosome 13"/>
</dbReference>